<keyword evidence="3" id="KW-0862">Zinc</keyword>
<reference evidence="4" key="1">
    <citation type="submission" date="2022-08" db="UniProtKB">
        <authorList>
            <consortium name="EnsemblMetazoa"/>
        </authorList>
    </citation>
    <scope>IDENTIFICATION</scope>
    <source>
        <strain evidence="4">Israel</strain>
    </source>
</reference>
<dbReference type="Pfam" id="PF05253">
    <property type="entry name" value="zf-U11-48K"/>
    <property type="match status" value="2"/>
</dbReference>
<name>A0A1B0GQU2_PHLPP</name>
<evidence type="ECO:0000313" key="4">
    <source>
        <dbReference type="EnsemblMetazoa" id="PPAI010891-PA"/>
    </source>
</evidence>
<dbReference type="Proteomes" id="UP000092462">
    <property type="component" value="Unassembled WGS sequence"/>
</dbReference>
<proteinExistence type="predicted"/>
<dbReference type="InterPro" id="IPR022776">
    <property type="entry name" value="TRM13/UPF0224_CHHC_Znf_dom"/>
</dbReference>
<evidence type="ECO:0000313" key="5">
    <source>
        <dbReference type="Proteomes" id="UP000092462"/>
    </source>
</evidence>
<sequence>MSKKPDGYSNIVECPYNKAHQIENGRRFQTHLIKCRREYEKCRTLNKVQCPFNATHLINEPERQHHVENCPDRVIVDKFRMPVVDSIQALQRADNIKMIPQNPLDDEEDWDNDAPTQAYDPQKYCEANNIIRQCHGMQPSERKAFRKQEHLRLGDIRKTK</sequence>
<evidence type="ECO:0000256" key="2">
    <source>
        <dbReference type="ARBA" id="ARBA00022771"/>
    </source>
</evidence>
<dbReference type="AlphaFoldDB" id="A0A1B0GQU2"/>
<keyword evidence="1" id="KW-0479">Metal-binding</keyword>
<dbReference type="VEuPathDB" id="VectorBase:PPAPM1_011513"/>
<dbReference type="GO" id="GO:0008270">
    <property type="term" value="F:zinc ion binding"/>
    <property type="evidence" value="ECO:0007669"/>
    <property type="project" value="UniProtKB-KW"/>
</dbReference>
<dbReference type="PROSITE" id="PS51800">
    <property type="entry name" value="ZF_CHHC_U11_48K"/>
    <property type="match status" value="1"/>
</dbReference>
<dbReference type="EMBL" id="AJVK01008656">
    <property type="status" value="NOT_ANNOTATED_CDS"/>
    <property type="molecule type" value="Genomic_DNA"/>
</dbReference>
<protein>
    <submittedName>
        <fullName evidence="4">Uncharacterized protein</fullName>
    </submittedName>
</protein>
<dbReference type="PANTHER" id="PTHR21402">
    <property type="entry name" value="GAMETOCYTE SPECIFIC FACTOR 1-RELATED"/>
    <property type="match status" value="1"/>
</dbReference>
<keyword evidence="2" id="KW-0863">Zinc-finger</keyword>
<evidence type="ECO:0000256" key="3">
    <source>
        <dbReference type="ARBA" id="ARBA00022833"/>
    </source>
</evidence>
<dbReference type="VEuPathDB" id="VectorBase:PPAI010891"/>
<dbReference type="EnsemblMetazoa" id="PPAI010891-RA">
    <property type="protein sequence ID" value="PPAI010891-PA"/>
    <property type="gene ID" value="PPAI010891"/>
</dbReference>
<evidence type="ECO:0000256" key="1">
    <source>
        <dbReference type="ARBA" id="ARBA00022723"/>
    </source>
</evidence>
<keyword evidence="5" id="KW-1185">Reference proteome</keyword>
<dbReference type="InterPro" id="IPR051591">
    <property type="entry name" value="UPF0224_FAM112_RNA_Proc"/>
</dbReference>
<organism evidence="4 5">
    <name type="scientific">Phlebotomus papatasi</name>
    <name type="common">Sandfly</name>
    <dbReference type="NCBI Taxonomy" id="29031"/>
    <lineage>
        <taxon>Eukaryota</taxon>
        <taxon>Metazoa</taxon>
        <taxon>Ecdysozoa</taxon>
        <taxon>Arthropoda</taxon>
        <taxon>Hexapoda</taxon>
        <taxon>Insecta</taxon>
        <taxon>Pterygota</taxon>
        <taxon>Neoptera</taxon>
        <taxon>Endopterygota</taxon>
        <taxon>Diptera</taxon>
        <taxon>Nematocera</taxon>
        <taxon>Psychodoidea</taxon>
        <taxon>Psychodidae</taxon>
        <taxon>Phlebotomus</taxon>
        <taxon>Phlebotomus</taxon>
    </lineage>
</organism>
<accession>A0A1B0GQU2</accession>
<dbReference type="PANTHER" id="PTHR21402:SF5">
    <property type="entry name" value="GAMETOCYTE SPECIFIC FACTOR 1"/>
    <property type="match status" value="1"/>
</dbReference>